<reference evidence="1 2" key="1">
    <citation type="submission" date="2024-12" db="EMBL/GenBank/DDBJ databases">
        <authorList>
            <person name="Hu S."/>
        </authorList>
    </citation>
    <scope>NUCLEOTIDE SEQUENCE [LARGE SCALE GENOMIC DNA]</scope>
    <source>
        <strain evidence="1 2">THG-T11</strain>
    </source>
</reference>
<gene>
    <name evidence="1" type="ORF">E6A44_002845</name>
</gene>
<evidence type="ECO:0000313" key="1">
    <source>
        <dbReference type="EMBL" id="MFN0254489.1"/>
    </source>
</evidence>
<proteinExistence type="predicted"/>
<organism evidence="1 2">
    <name type="scientific">Pedobacter ureilyticus</name>
    <dbReference type="NCBI Taxonomy" id="1393051"/>
    <lineage>
        <taxon>Bacteria</taxon>
        <taxon>Pseudomonadati</taxon>
        <taxon>Bacteroidota</taxon>
        <taxon>Sphingobacteriia</taxon>
        <taxon>Sphingobacteriales</taxon>
        <taxon>Sphingobacteriaceae</taxon>
        <taxon>Pedobacter</taxon>
    </lineage>
</organism>
<evidence type="ECO:0000313" key="2">
    <source>
        <dbReference type="Proteomes" id="UP001517247"/>
    </source>
</evidence>
<sequence length="68" mass="7605">MIEQKHWAEALKSGDKVLGTIRHATDGNQNRINVELSVIENFPTASKIIAKEGKTETVVPYNELTKIK</sequence>
<dbReference type="EMBL" id="SSHJ02000001">
    <property type="protein sequence ID" value="MFN0254489.1"/>
    <property type="molecule type" value="Genomic_DNA"/>
</dbReference>
<name>A0ABW9J1S6_9SPHI</name>
<comment type="caution">
    <text evidence="1">The sequence shown here is derived from an EMBL/GenBank/DDBJ whole genome shotgun (WGS) entry which is preliminary data.</text>
</comment>
<dbReference type="RefSeq" id="WP_138721638.1">
    <property type="nucleotide sequence ID" value="NZ_SSHJ02000001.1"/>
</dbReference>
<protein>
    <recommendedName>
        <fullName evidence="3">DUF2945 domain-containing protein</fullName>
    </recommendedName>
</protein>
<evidence type="ECO:0008006" key="3">
    <source>
        <dbReference type="Google" id="ProtNLM"/>
    </source>
</evidence>
<accession>A0ABW9J1S6</accession>
<keyword evidence="2" id="KW-1185">Reference proteome</keyword>
<dbReference type="Proteomes" id="UP001517247">
    <property type="component" value="Unassembled WGS sequence"/>
</dbReference>